<keyword evidence="1" id="KW-0472">Membrane</keyword>
<dbReference type="EMBL" id="JAUSTL010000027">
    <property type="protein sequence ID" value="MDQ0263961.1"/>
    <property type="molecule type" value="Genomic_DNA"/>
</dbReference>
<dbReference type="Gene3D" id="2.60.40.1140">
    <property type="entry name" value="Collagen-binding surface protein Cna, B-type domain"/>
    <property type="match status" value="1"/>
</dbReference>
<keyword evidence="5" id="KW-1185">Reference proteome</keyword>
<gene>
    <name evidence="4" type="ORF">J2S26_002064</name>
</gene>
<dbReference type="InterPro" id="IPR055382">
    <property type="entry name" value="DUF7601"/>
</dbReference>
<evidence type="ECO:0000313" key="5">
    <source>
        <dbReference type="Proteomes" id="UP001237071"/>
    </source>
</evidence>
<evidence type="ECO:0000256" key="2">
    <source>
        <dbReference type="SAM" id="SignalP"/>
    </source>
</evidence>
<evidence type="ECO:0000259" key="3">
    <source>
        <dbReference type="Pfam" id="PF24547"/>
    </source>
</evidence>
<feature type="domain" description="DUF7601" evidence="3">
    <location>
        <begin position="181"/>
        <end position="308"/>
    </location>
</feature>
<keyword evidence="2" id="KW-0732">Signal</keyword>
<comment type="caution">
    <text evidence="4">The sequence shown here is derived from an EMBL/GenBank/DDBJ whole genome shotgun (WGS) entry which is preliminary data.</text>
</comment>
<accession>A0ABU0AAW5</accession>
<proteinExistence type="predicted"/>
<evidence type="ECO:0000313" key="4">
    <source>
        <dbReference type="EMBL" id="MDQ0263961.1"/>
    </source>
</evidence>
<evidence type="ECO:0000256" key="1">
    <source>
        <dbReference type="SAM" id="Phobius"/>
    </source>
</evidence>
<sequence>MKKYSFLLSGLALLMLGAGTVNAETTNVVNGSSLTVTKSFDLMEGVLAPKTDFTFTVTSQKLAIPNEHKDGLDVYEGIIEGLDNSSKVISYENTDTQTTKVKNISFDFSNVKYEKPGIYRYLVTETKGNTPGVTYSEKKYIVDVYVLNENKQLKPTYIVSHEEGQTTKEPIKFDNKFKTTSLQVKKSVKGNAGDRNKEFNFKITLNANEYYATGSVIKAKINKKDGSVSEQKLVIGENNVKLKDSEFLTIDKMPIGITYKVTEDMVDGYQQTATLDNDGNGINQAEDYKFTDQVSDDTPDEITVTNTKNVNTPTGVAMTIAPYAAVTLVGVGGALYLLKKKKA</sequence>
<dbReference type="InterPro" id="IPR038174">
    <property type="entry name" value="Strep_pil_link_sf"/>
</dbReference>
<feature type="chain" id="PRO_5046784663" evidence="2">
    <location>
        <begin position="24"/>
        <end position="343"/>
    </location>
</feature>
<protein>
    <submittedName>
        <fullName evidence="4">Pilin isopeptide linkage protein</fullName>
    </submittedName>
</protein>
<dbReference type="RefSeq" id="WP_115261908.1">
    <property type="nucleotide sequence ID" value="NZ_CP066073.1"/>
</dbReference>
<reference evidence="4 5" key="1">
    <citation type="submission" date="2023-07" db="EMBL/GenBank/DDBJ databases">
        <title>Genomic Encyclopedia of Type Strains, Phase IV (KMG-IV): sequencing the most valuable type-strain genomes for metagenomic binning, comparative biology and taxonomic classification.</title>
        <authorList>
            <person name="Goeker M."/>
        </authorList>
    </citation>
    <scope>NUCLEOTIDE SEQUENCE [LARGE SCALE GENOMIC DNA]</scope>
    <source>
        <strain evidence="4 5">DSM 23147</strain>
    </source>
</reference>
<dbReference type="InterPro" id="IPR022464">
    <property type="entry name" value="Strep_pil_isopept_link"/>
</dbReference>
<dbReference type="NCBIfam" id="TIGR03065">
    <property type="entry name" value="srtB_sig_QVPTGV"/>
    <property type="match status" value="1"/>
</dbReference>
<keyword evidence="1" id="KW-1133">Transmembrane helix</keyword>
<feature type="transmembrane region" description="Helical" evidence="1">
    <location>
        <begin position="316"/>
        <end position="338"/>
    </location>
</feature>
<name>A0ABU0AAW5_STRDY</name>
<dbReference type="Pfam" id="PF24547">
    <property type="entry name" value="DUF7601"/>
    <property type="match status" value="1"/>
</dbReference>
<dbReference type="NCBIfam" id="TIGR03786">
    <property type="entry name" value="strep_pil_rpt"/>
    <property type="match status" value="1"/>
</dbReference>
<dbReference type="Gene3D" id="2.60.40.3050">
    <property type="match status" value="1"/>
</dbReference>
<dbReference type="InterPro" id="IPR017503">
    <property type="entry name" value="Sortase_SrtB_sig_QVPTGV"/>
</dbReference>
<organism evidence="4 5">
    <name type="scientific">Streptococcus dysgalactiae</name>
    <dbReference type="NCBI Taxonomy" id="1334"/>
    <lineage>
        <taxon>Bacteria</taxon>
        <taxon>Bacillati</taxon>
        <taxon>Bacillota</taxon>
        <taxon>Bacilli</taxon>
        <taxon>Lactobacillales</taxon>
        <taxon>Streptococcaceae</taxon>
        <taxon>Streptococcus</taxon>
    </lineage>
</organism>
<feature type="signal peptide" evidence="2">
    <location>
        <begin position="1"/>
        <end position="23"/>
    </location>
</feature>
<keyword evidence="1" id="KW-0812">Transmembrane</keyword>
<dbReference type="Proteomes" id="UP001237071">
    <property type="component" value="Unassembled WGS sequence"/>
</dbReference>